<keyword evidence="3" id="KW-0436">Ligase</keyword>
<dbReference type="Gene3D" id="3.40.50.12780">
    <property type="entry name" value="N-terminal domain of ligase-like"/>
    <property type="match status" value="1"/>
</dbReference>
<evidence type="ECO:0000313" key="10">
    <source>
        <dbReference type="EMBL" id="SOD99906.1"/>
    </source>
</evidence>
<dbReference type="PANTHER" id="PTHR43767">
    <property type="entry name" value="LONG-CHAIN-FATTY-ACID--COA LIGASE"/>
    <property type="match status" value="1"/>
</dbReference>
<dbReference type="GO" id="GO:0004467">
    <property type="term" value="F:long-chain fatty acid-CoA ligase activity"/>
    <property type="evidence" value="ECO:0007669"/>
    <property type="project" value="UniProtKB-EC"/>
</dbReference>
<dbReference type="PANTHER" id="PTHR43767:SF8">
    <property type="entry name" value="LONG-CHAIN-FATTY-ACID--COA LIGASE"/>
    <property type="match status" value="1"/>
</dbReference>
<evidence type="ECO:0000259" key="9">
    <source>
        <dbReference type="Pfam" id="PF13193"/>
    </source>
</evidence>
<dbReference type="Proteomes" id="UP000219621">
    <property type="component" value="Unassembled WGS sequence"/>
</dbReference>
<dbReference type="Pfam" id="PF00501">
    <property type="entry name" value="AMP-binding"/>
    <property type="match status" value="1"/>
</dbReference>
<dbReference type="SUPFAM" id="SSF56801">
    <property type="entry name" value="Acetyl-CoA synthetase-like"/>
    <property type="match status" value="1"/>
</dbReference>
<protein>
    <recommendedName>
        <fullName evidence="6">Long-chain-fatty-acid--CoA ligase</fullName>
        <ecNumber evidence="5">6.2.1.3</ecNumber>
    </recommendedName>
    <alternativeName>
        <fullName evidence="7">Long-chain acyl-CoA synthetase</fullName>
    </alternativeName>
</protein>
<comment type="subcellular location">
    <subcellularLocation>
        <location evidence="1">Membrane</location>
        <topology evidence="1">Peripheral membrane protein</topology>
    </subcellularLocation>
</comment>
<evidence type="ECO:0000256" key="7">
    <source>
        <dbReference type="ARBA" id="ARBA00042773"/>
    </source>
</evidence>
<dbReference type="InterPro" id="IPR050237">
    <property type="entry name" value="ATP-dep_AMP-bd_enzyme"/>
</dbReference>
<dbReference type="EC" id="6.2.1.3" evidence="5"/>
<evidence type="ECO:0000256" key="2">
    <source>
        <dbReference type="ARBA" id="ARBA00005005"/>
    </source>
</evidence>
<dbReference type="InterPro" id="IPR042099">
    <property type="entry name" value="ANL_N_sf"/>
</dbReference>
<dbReference type="CDD" id="cd04433">
    <property type="entry name" value="AFD_class_I"/>
    <property type="match status" value="1"/>
</dbReference>
<evidence type="ECO:0000256" key="4">
    <source>
        <dbReference type="ARBA" id="ARBA00023136"/>
    </source>
</evidence>
<gene>
    <name evidence="10" type="ORF">SAMN05421508_11090</name>
</gene>
<dbReference type="GO" id="GO:0016020">
    <property type="term" value="C:membrane"/>
    <property type="evidence" value="ECO:0007669"/>
    <property type="project" value="UniProtKB-SubCell"/>
</dbReference>
<dbReference type="RefSeq" id="WP_097280927.1">
    <property type="nucleotide sequence ID" value="NZ_OCNJ01000010.1"/>
</dbReference>
<dbReference type="InterPro" id="IPR000873">
    <property type="entry name" value="AMP-dep_synth/lig_dom"/>
</dbReference>
<sequence length="506" mass="52560">MSTLPTLLNGALVTPEGRVSAAELDLLSRRAAAALAAVGVGPGDAVGLWLPNGPMWVALLFACARRGVIAVSLNTRYRATEVGDILRRSGCKVLAVDPAFKAIDFAGILAAIPADDLAAVETVVVPAGGSPLPGRRAVTWAEVETTAPLDDDLSRPEAPVAVFTTSGTTSRPKLVLHDQATLVRHAQAVAQAHGFGPGPSLQALPFCGIFGFCQLLAALHAGVDSLVPPYFAPHVLTGMAMRHRPSHCYGSDEMADAFVRALPGPLPGMRLFGFAAFSPALADLPERAAAVGIPLRGLYGMSECQALFALQPEGERAHLGGGVPVDAATELRVRDPETGAVLPAGSKGSLEIKGPSLFRRYLGDPEATAEAFTDDGFFRTGDLAELTDDGGFVFHGRLGDAVRLGGFLVSPAEIEKHIEALPDVEACVVVAAPSGDRLVAVAFVVGTAAEADVIAHCRAGLAGYKVPARVVRCAEFPTTVGPNGRKVQRHVLRRQAADLLAAGAET</sequence>
<dbReference type="InterPro" id="IPR020845">
    <property type="entry name" value="AMP-binding_CS"/>
</dbReference>
<reference evidence="10 11" key="1">
    <citation type="submission" date="2017-09" db="EMBL/GenBank/DDBJ databases">
        <authorList>
            <person name="Ehlers B."/>
            <person name="Leendertz F.H."/>
        </authorList>
    </citation>
    <scope>NUCLEOTIDE SEQUENCE [LARGE SCALE GENOMIC DNA]</scope>
    <source>
        <strain evidence="10 11">USBA 140</strain>
    </source>
</reference>
<dbReference type="InterPro" id="IPR025110">
    <property type="entry name" value="AMP-bd_C"/>
</dbReference>
<keyword evidence="4" id="KW-0472">Membrane</keyword>
<evidence type="ECO:0000256" key="1">
    <source>
        <dbReference type="ARBA" id="ARBA00004170"/>
    </source>
</evidence>
<dbReference type="InterPro" id="IPR045851">
    <property type="entry name" value="AMP-bd_C_sf"/>
</dbReference>
<evidence type="ECO:0000256" key="5">
    <source>
        <dbReference type="ARBA" id="ARBA00026121"/>
    </source>
</evidence>
<comment type="pathway">
    <text evidence="2">Lipid metabolism; fatty acid beta-oxidation.</text>
</comment>
<proteinExistence type="predicted"/>
<organism evidence="10 11">
    <name type="scientific">Caenispirillum bisanense</name>
    <dbReference type="NCBI Taxonomy" id="414052"/>
    <lineage>
        <taxon>Bacteria</taxon>
        <taxon>Pseudomonadati</taxon>
        <taxon>Pseudomonadota</taxon>
        <taxon>Alphaproteobacteria</taxon>
        <taxon>Rhodospirillales</taxon>
        <taxon>Novispirillaceae</taxon>
        <taxon>Caenispirillum</taxon>
    </lineage>
</organism>
<dbReference type="EMBL" id="OCNJ01000010">
    <property type="protein sequence ID" value="SOD99906.1"/>
    <property type="molecule type" value="Genomic_DNA"/>
</dbReference>
<accession>A0A286GXJ6</accession>
<feature type="domain" description="AMP-binding enzyme C-terminal" evidence="9">
    <location>
        <begin position="413"/>
        <end position="479"/>
    </location>
</feature>
<dbReference type="Pfam" id="PF13193">
    <property type="entry name" value="AMP-binding_C"/>
    <property type="match status" value="1"/>
</dbReference>
<name>A0A286GXJ6_9PROT</name>
<dbReference type="OrthoDB" id="8185589at2"/>
<evidence type="ECO:0000256" key="6">
    <source>
        <dbReference type="ARBA" id="ARBA00039545"/>
    </source>
</evidence>
<dbReference type="AlphaFoldDB" id="A0A286GXJ6"/>
<evidence type="ECO:0000256" key="3">
    <source>
        <dbReference type="ARBA" id="ARBA00022598"/>
    </source>
</evidence>
<feature type="domain" description="AMP-dependent synthetase/ligase" evidence="8">
    <location>
        <begin position="11"/>
        <end position="362"/>
    </location>
</feature>
<evidence type="ECO:0000259" key="8">
    <source>
        <dbReference type="Pfam" id="PF00501"/>
    </source>
</evidence>
<keyword evidence="11" id="KW-1185">Reference proteome</keyword>
<dbReference type="PROSITE" id="PS00455">
    <property type="entry name" value="AMP_BINDING"/>
    <property type="match status" value="1"/>
</dbReference>
<evidence type="ECO:0000313" key="11">
    <source>
        <dbReference type="Proteomes" id="UP000219621"/>
    </source>
</evidence>
<dbReference type="Gene3D" id="3.30.300.30">
    <property type="match status" value="1"/>
</dbReference>